<gene>
    <name evidence="15" type="ORF">GGD90_001470</name>
</gene>
<evidence type="ECO:0000256" key="7">
    <source>
        <dbReference type="ARBA" id="ARBA00022827"/>
    </source>
</evidence>
<dbReference type="InterPro" id="IPR013130">
    <property type="entry name" value="Fe3_Rdtase_TM_dom"/>
</dbReference>
<dbReference type="GO" id="GO:0046872">
    <property type="term" value="F:metal ion binding"/>
    <property type="evidence" value="ECO:0007669"/>
    <property type="project" value="UniProtKB-KW"/>
</dbReference>
<evidence type="ECO:0000313" key="16">
    <source>
        <dbReference type="Proteomes" id="UP000587070"/>
    </source>
</evidence>
<evidence type="ECO:0000256" key="5">
    <source>
        <dbReference type="ARBA" id="ARBA00022714"/>
    </source>
</evidence>
<evidence type="ECO:0000256" key="4">
    <source>
        <dbReference type="ARBA" id="ARBA00022692"/>
    </source>
</evidence>
<keyword evidence="3" id="KW-0285">Flavoprotein</keyword>
<dbReference type="InterPro" id="IPR017938">
    <property type="entry name" value="Riboflavin_synthase-like_b-brl"/>
</dbReference>
<evidence type="ECO:0000256" key="13">
    <source>
        <dbReference type="SAM" id="Phobius"/>
    </source>
</evidence>
<dbReference type="Gene3D" id="2.40.30.10">
    <property type="entry name" value="Translation factors"/>
    <property type="match status" value="1"/>
</dbReference>
<dbReference type="Pfam" id="PF01794">
    <property type="entry name" value="Ferric_reduct"/>
    <property type="match status" value="1"/>
</dbReference>
<comment type="subcellular location">
    <subcellularLocation>
        <location evidence="2">Membrane</location>
        <topology evidence="2">Multi-pass membrane protein</topology>
    </subcellularLocation>
</comment>
<keyword evidence="5" id="KW-0001">2Fe-2S</keyword>
<keyword evidence="7" id="KW-0274">FAD</keyword>
<dbReference type="PROSITE" id="PS51384">
    <property type="entry name" value="FAD_FR"/>
    <property type="match status" value="1"/>
</dbReference>
<dbReference type="Proteomes" id="UP000587070">
    <property type="component" value="Unassembled WGS sequence"/>
</dbReference>
<organism evidence="15 16">
    <name type="scientific">Rhodocyclus tenuis</name>
    <name type="common">Rhodospirillum tenue</name>
    <dbReference type="NCBI Taxonomy" id="1066"/>
    <lineage>
        <taxon>Bacteria</taxon>
        <taxon>Pseudomonadati</taxon>
        <taxon>Pseudomonadota</taxon>
        <taxon>Betaproteobacteria</taxon>
        <taxon>Rhodocyclales</taxon>
        <taxon>Rhodocyclaceae</taxon>
        <taxon>Rhodocyclus</taxon>
    </lineage>
</organism>
<dbReference type="InterPro" id="IPR050415">
    <property type="entry name" value="MRET"/>
</dbReference>
<dbReference type="PANTHER" id="PTHR47354">
    <property type="entry name" value="NADH OXIDOREDUCTASE HCR"/>
    <property type="match status" value="1"/>
</dbReference>
<feature type="transmembrane region" description="Helical" evidence="13">
    <location>
        <begin position="161"/>
        <end position="178"/>
    </location>
</feature>
<dbReference type="GO" id="GO:0016491">
    <property type="term" value="F:oxidoreductase activity"/>
    <property type="evidence" value="ECO:0007669"/>
    <property type="project" value="UniProtKB-KW"/>
</dbReference>
<dbReference type="InterPro" id="IPR001433">
    <property type="entry name" value="OxRdtase_FAD/NAD-bd"/>
</dbReference>
<evidence type="ECO:0000259" key="14">
    <source>
        <dbReference type="PROSITE" id="PS51384"/>
    </source>
</evidence>
<dbReference type="InterPro" id="IPR008333">
    <property type="entry name" value="Cbr1-like_FAD-bd_dom"/>
</dbReference>
<keyword evidence="11" id="KW-0411">Iron-sulfur</keyword>
<dbReference type="CDD" id="cd06198">
    <property type="entry name" value="FNR_like_3"/>
    <property type="match status" value="1"/>
</dbReference>
<evidence type="ECO:0000256" key="9">
    <source>
        <dbReference type="ARBA" id="ARBA00023002"/>
    </source>
</evidence>
<dbReference type="GO" id="GO:0050660">
    <property type="term" value="F:flavin adenine dinucleotide binding"/>
    <property type="evidence" value="ECO:0007669"/>
    <property type="project" value="TreeGrafter"/>
</dbReference>
<evidence type="ECO:0000256" key="1">
    <source>
        <dbReference type="ARBA" id="ARBA00001974"/>
    </source>
</evidence>
<keyword evidence="12 13" id="KW-0472">Membrane</keyword>
<keyword evidence="4 13" id="KW-0812">Transmembrane</keyword>
<evidence type="ECO:0000256" key="11">
    <source>
        <dbReference type="ARBA" id="ARBA00023014"/>
    </source>
</evidence>
<keyword evidence="8 13" id="KW-1133">Transmembrane helix</keyword>
<evidence type="ECO:0000256" key="2">
    <source>
        <dbReference type="ARBA" id="ARBA00004141"/>
    </source>
</evidence>
<dbReference type="PANTHER" id="PTHR47354:SF8">
    <property type="entry name" value="1,2-PHENYLACETYL-COA EPOXIDASE, SUBUNIT E"/>
    <property type="match status" value="1"/>
</dbReference>
<accession>A0A840FZ02</accession>
<keyword evidence="6" id="KW-0479">Metal-binding</keyword>
<keyword evidence="10" id="KW-0408">Iron</keyword>
<dbReference type="PRINTS" id="PR00410">
    <property type="entry name" value="PHEHYDRXLASE"/>
</dbReference>
<proteinExistence type="predicted"/>
<protein>
    <submittedName>
        <fullName evidence="15">Putative ferric reductase</fullName>
    </submittedName>
</protein>
<evidence type="ECO:0000256" key="6">
    <source>
        <dbReference type="ARBA" id="ARBA00022723"/>
    </source>
</evidence>
<comment type="cofactor">
    <cofactor evidence="1">
        <name>FAD</name>
        <dbReference type="ChEBI" id="CHEBI:57692"/>
    </cofactor>
</comment>
<dbReference type="SUPFAM" id="SSF63380">
    <property type="entry name" value="Riboflavin synthase domain-like"/>
    <property type="match status" value="1"/>
</dbReference>
<comment type="caution">
    <text evidence="15">The sequence shown here is derived from an EMBL/GenBank/DDBJ whole genome shotgun (WGS) entry which is preliminary data.</text>
</comment>
<feature type="transmembrane region" description="Helical" evidence="13">
    <location>
        <begin position="29"/>
        <end position="51"/>
    </location>
</feature>
<dbReference type="Pfam" id="PF00175">
    <property type="entry name" value="NAD_binding_1"/>
    <property type="match status" value="1"/>
</dbReference>
<dbReference type="InterPro" id="IPR017927">
    <property type="entry name" value="FAD-bd_FR_type"/>
</dbReference>
<dbReference type="GO" id="GO:0016020">
    <property type="term" value="C:membrane"/>
    <property type="evidence" value="ECO:0007669"/>
    <property type="project" value="UniProtKB-SubCell"/>
</dbReference>
<dbReference type="InterPro" id="IPR039261">
    <property type="entry name" value="FNR_nucleotide-bd"/>
</dbReference>
<name>A0A840FZ02_RHOTE</name>
<evidence type="ECO:0000256" key="10">
    <source>
        <dbReference type="ARBA" id="ARBA00023004"/>
    </source>
</evidence>
<dbReference type="EMBL" id="JACIGE010000004">
    <property type="protein sequence ID" value="MBB4247104.1"/>
    <property type="molecule type" value="Genomic_DNA"/>
</dbReference>
<evidence type="ECO:0000256" key="8">
    <source>
        <dbReference type="ARBA" id="ARBA00022989"/>
    </source>
</evidence>
<feature type="transmembrane region" description="Helical" evidence="13">
    <location>
        <begin position="184"/>
        <end position="205"/>
    </location>
</feature>
<dbReference type="SUPFAM" id="SSF52343">
    <property type="entry name" value="Ferredoxin reductase-like, C-terminal NADP-linked domain"/>
    <property type="match status" value="1"/>
</dbReference>
<feature type="transmembrane region" description="Helical" evidence="13">
    <location>
        <begin position="72"/>
        <end position="88"/>
    </location>
</feature>
<evidence type="ECO:0000313" key="15">
    <source>
        <dbReference type="EMBL" id="MBB4247104.1"/>
    </source>
</evidence>
<reference evidence="15 16" key="1">
    <citation type="submission" date="2020-08" db="EMBL/GenBank/DDBJ databases">
        <title>Genome sequencing of Purple Non-Sulfur Bacteria from various extreme environments.</title>
        <authorList>
            <person name="Mayer M."/>
        </authorList>
    </citation>
    <scope>NUCLEOTIDE SEQUENCE [LARGE SCALE GENOMIC DNA]</scope>
    <source>
        <strain evidence="15 16">2761</strain>
    </source>
</reference>
<feature type="domain" description="FAD-binding FR-type" evidence="14">
    <location>
        <begin position="210"/>
        <end position="310"/>
    </location>
</feature>
<dbReference type="AlphaFoldDB" id="A0A840FZ02"/>
<keyword evidence="9" id="KW-0560">Oxidoreductase</keyword>
<dbReference type="GO" id="GO:0051537">
    <property type="term" value="F:2 iron, 2 sulfur cluster binding"/>
    <property type="evidence" value="ECO:0007669"/>
    <property type="project" value="UniProtKB-KW"/>
</dbReference>
<feature type="transmembrane region" description="Helical" evidence="13">
    <location>
        <begin position="132"/>
        <end position="149"/>
    </location>
</feature>
<sequence>MAILGGLAALWLLADPVWSAPYEFFTLRAALVNLSGIVGIALMSVGMMLALRPVSIEPFVGGLDKTYRLHKWLGITGLVFSIIHWLLAKGPKWAVGWGWLERPVHGPAAEQPVAIFRFFSSQKDLAEALGEWTFYALLLLLALALLKQFPYRYFFKTHRLLALVYLLLVAHSLILMKFSYWGELLGPVLALLMAGGTIAAGVSLLRRVGYRHRAVGVIESVFLHSDNRVLRVAIKLKDRWPGHQAGQFAFVTFDRDEGPHPFTISSSWDGDGRMFFLIKGLGDYTNFLPEMLQPGDLLQVEGPYGQFEFNSGKLQQIWIAGGIGITPFIARMQALADHADGKRVDLFYCTREPDEGFINRLRLHALAAGVRLHVRVDAVDGRLDAQGLIDAVPDWCSADIWFCGPAGFGQSVRSALLGRGFAGADFHQELFAMR</sequence>
<evidence type="ECO:0000256" key="12">
    <source>
        <dbReference type="ARBA" id="ARBA00023136"/>
    </source>
</evidence>
<evidence type="ECO:0000256" key="3">
    <source>
        <dbReference type="ARBA" id="ARBA00022630"/>
    </source>
</evidence>
<dbReference type="Gene3D" id="3.40.50.80">
    <property type="entry name" value="Nucleotide-binding domain of ferredoxin-NADP reductase (FNR) module"/>
    <property type="match status" value="1"/>
</dbReference>
<dbReference type="Pfam" id="PF00970">
    <property type="entry name" value="FAD_binding_6"/>
    <property type="match status" value="1"/>
</dbReference>
<keyword evidence="16" id="KW-1185">Reference proteome</keyword>